<sequence length="316" mass="33791">MGVWLIDADVLARSRFAVSALSETVGALLVLLGGRPAPGQITDVAAARADFRSLIAADPVAAGFARAAKAPGWIADFLTTPSTGDFAAEVGRLRRTPQEVLLADLAYCLGGEEPAELRIPDLADRIADIMTWIWNRTVRPDWPRRARILEADIVARTQSLSTGGWASALDGLRHDLRWLGEGRLQINAHAHPPRDLTGAHLLFIPSTTARGWAGFGPPHRYSLIYPCSGALVPHSPKPPDALARLLGPGRAAILTHLATPLSTTHLVAVTGLPLGAVGNHLRILLNAGLLHRRRTGRSVLYYQTPTGQALTAGITH</sequence>
<dbReference type="InterPro" id="IPR051011">
    <property type="entry name" value="Metal_resp_trans_reg"/>
</dbReference>
<keyword evidence="2" id="KW-0238">DNA-binding</keyword>
<dbReference type="InterPro" id="IPR001845">
    <property type="entry name" value="HTH_ArsR_DNA-bd_dom"/>
</dbReference>
<evidence type="ECO:0000256" key="2">
    <source>
        <dbReference type="ARBA" id="ARBA00023125"/>
    </source>
</evidence>
<dbReference type="Gene3D" id="1.10.10.10">
    <property type="entry name" value="Winged helix-like DNA-binding domain superfamily/Winged helix DNA-binding domain"/>
    <property type="match status" value="1"/>
</dbReference>
<organism evidence="5 6">
    <name type="scientific">Winogradskya humida</name>
    <dbReference type="NCBI Taxonomy" id="113566"/>
    <lineage>
        <taxon>Bacteria</taxon>
        <taxon>Bacillati</taxon>
        <taxon>Actinomycetota</taxon>
        <taxon>Actinomycetes</taxon>
        <taxon>Micromonosporales</taxon>
        <taxon>Micromonosporaceae</taxon>
        <taxon>Winogradskya</taxon>
    </lineage>
</organism>
<dbReference type="PANTHER" id="PTHR43132:SF6">
    <property type="entry name" value="HTH-TYPE TRANSCRIPTIONAL REPRESSOR CZRA"/>
    <property type="match status" value="1"/>
</dbReference>
<keyword evidence="6" id="KW-1185">Reference proteome</keyword>
<evidence type="ECO:0000256" key="3">
    <source>
        <dbReference type="ARBA" id="ARBA00023163"/>
    </source>
</evidence>
<evidence type="ECO:0000313" key="6">
    <source>
        <dbReference type="Proteomes" id="UP000603200"/>
    </source>
</evidence>
<gene>
    <name evidence="5" type="ORF">Ahu01nite_025590</name>
</gene>
<dbReference type="CDD" id="cd00090">
    <property type="entry name" value="HTH_ARSR"/>
    <property type="match status" value="1"/>
</dbReference>
<dbReference type="RefSeq" id="WP_203836684.1">
    <property type="nucleotide sequence ID" value="NZ_BAAATV010000005.1"/>
</dbReference>
<dbReference type="InterPro" id="IPR036388">
    <property type="entry name" value="WH-like_DNA-bd_sf"/>
</dbReference>
<feature type="domain" description="HTH arsR-type" evidence="4">
    <location>
        <begin position="241"/>
        <end position="315"/>
    </location>
</feature>
<dbReference type="SMART" id="SM00418">
    <property type="entry name" value="HTH_ARSR"/>
    <property type="match status" value="1"/>
</dbReference>
<comment type="caution">
    <text evidence="5">The sequence shown here is derived from an EMBL/GenBank/DDBJ whole genome shotgun (WGS) entry which is preliminary data.</text>
</comment>
<evidence type="ECO:0000256" key="1">
    <source>
        <dbReference type="ARBA" id="ARBA00023015"/>
    </source>
</evidence>
<evidence type="ECO:0000259" key="4">
    <source>
        <dbReference type="SMART" id="SM00418"/>
    </source>
</evidence>
<dbReference type="EMBL" id="BOMN01000029">
    <property type="protein sequence ID" value="GIE19457.1"/>
    <property type="molecule type" value="Genomic_DNA"/>
</dbReference>
<dbReference type="SUPFAM" id="SSF46785">
    <property type="entry name" value="Winged helix' DNA-binding domain"/>
    <property type="match status" value="1"/>
</dbReference>
<protein>
    <submittedName>
        <fullName evidence="5">Transcriptional regulator</fullName>
    </submittedName>
</protein>
<dbReference type="PANTHER" id="PTHR43132">
    <property type="entry name" value="ARSENICAL RESISTANCE OPERON REPRESSOR ARSR-RELATED"/>
    <property type="match status" value="1"/>
</dbReference>
<dbReference type="InterPro" id="IPR036390">
    <property type="entry name" value="WH_DNA-bd_sf"/>
</dbReference>
<reference evidence="5 6" key="1">
    <citation type="submission" date="2021-01" db="EMBL/GenBank/DDBJ databases">
        <title>Whole genome shotgun sequence of Actinoplanes humidus NBRC 14915.</title>
        <authorList>
            <person name="Komaki H."/>
            <person name="Tamura T."/>
        </authorList>
    </citation>
    <scope>NUCLEOTIDE SEQUENCE [LARGE SCALE GENOMIC DNA]</scope>
    <source>
        <strain evidence="5 6">NBRC 14915</strain>
    </source>
</reference>
<dbReference type="InterPro" id="IPR011991">
    <property type="entry name" value="ArsR-like_HTH"/>
</dbReference>
<dbReference type="Proteomes" id="UP000603200">
    <property type="component" value="Unassembled WGS sequence"/>
</dbReference>
<name>A0ABQ3ZLL2_9ACTN</name>
<proteinExistence type="predicted"/>
<evidence type="ECO:0000313" key="5">
    <source>
        <dbReference type="EMBL" id="GIE19457.1"/>
    </source>
</evidence>
<accession>A0ABQ3ZLL2</accession>
<keyword evidence="1" id="KW-0805">Transcription regulation</keyword>
<keyword evidence="3" id="KW-0804">Transcription</keyword>